<keyword evidence="6" id="KW-0804">Transcription</keyword>
<organism evidence="7 8">
    <name type="scientific">Strongylocentrotus purpuratus</name>
    <name type="common">Purple sea urchin</name>
    <dbReference type="NCBI Taxonomy" id="7668"/>
    <lineage>
        <taxon>Eukaryota</taxon>
        <taxon>Metazoa</taxon>
        <taxon>Echinodermata</taxon>
        <taxon>Eleutherozoa</taxon>
        <taxon>Echinozoa</taxon>
        <taxon>Echinoidea</taxon>
        <taxon>Euechinoidea</taxon>
        <taxon>Echinacea</taxon>
        <taxon>Camarodonta</taxon>
        <taxon>Echinidea</taxon>
        <taxon>Strongylocentrotidae</taxon>
        <taxon>Strongylocentrotus</taxon>
    </lineage>
</organism>
<reference evidence="7" key="2">
    <citation type="submission" date="2021-01" db="UniProtKB">
        <authorList>
            <consortium name="EnsemblMetazoa"/>
        </authorList>
    </citation>
    <scope>IDENTIFICATION</scope>
</reference>
<keyword evidence="4 6" id="KW-0539">Nucleus</keyword>
<dbReference type="GO" id="GO:0003713">
    <property type="term" value="F:transcription coactivator activity"/>
    <property type="evidence" value="ECO:0000318"/>
    <property type="project" value="GO_Central"/>
</dbReference>
<keyword evidence="6" id="KW-0010">Activator</keyword>
<evidence type="ECO:0000313" key="8">
    <source>
        <dbReference type="Proteomes" id="UP000007110"/>
    </source>
</evidence>
<comment type="subcellular location">
    <subcellularLocation>
        <location evidence="1 6">Nucleus</location>
    </subcellularLocation>
</comment>
<comment type="similarity">
    <text evidence="2 6">Belongs to the Mediator complex subunit 20 family.</text>
</comment>
<dbReference type="FunCoup" id="A0A7M7NW88">
    <property type="interactions" value="1632"/>
</dbReference>
<dbReference type="EnsemblMetazoa" id="XM_030973104">
    <property type="protein sequence ID" value="XP_030828964"/>
    <property type="gene ID" value="LOC105446307"/>
</dbReference>
<evidence type="ECO:0000313" key="7">
    <source>
        <dbReference type="EnsemblMetazoa" id="XP_030841662"/>
    </source>
</evidence>
<evidence type="ECO:0000256" key="3">
    <source>
        <dbReference type="ARBA" id="ARBA00019690"/>
    </source>
</evidence>
<dbReference type="GO" id="GO:0006357">
    <property type="term" value="P:regulation of transcription by RNA polymerase II"/>
    <property type="evidence" value="ECO:0000318"/>
    <property type="project" value="GO_Central"/>
</dbReference>
<proteinExistence type="inferred from homology"/>
<sequence length="207" mass="23388">MGVTCVTQWPVTENRTVPQAVEVLTKRLDALGASKSGNFGVDCETYQSVPTNVPLKYIHVMHNKEQPYTCYAVTDNRTCLVCENSFEAIMHRLNGFYVPKKTARIESKGTRYEMGDFIIKIGIVSLGPHARGVLVEVEYTPCVIIQDCWPLMVEFMQGFMGAQYTPNTHPMLANKQEVPFNAEDTVFQYLEQFENFVKRGSSTATVR</sequence>
<evidence type="ECO:0000256" key="4">
    <source>
        <dbReference type="ARBA" id="ARBA00023242"/>
    </source>
</evidence>
<gene>
    <name evidence="6" type="primary">MED20</name>
</gene>
<dbReference type="OrthoDB" id="1854899at2759"/>
<dbReference type="Proteomes" id="UP000007110">
    <property type="component" value="Unassembled WGS sequence"/>
</dbReference>
<dbReference type="InParanoid" id="A0A7M7NW88"/>
<dbReference type="InterPro" id="IPR013921">
    <property type="entry name" value="Mediator_Med20"/>
</dbReference>
<comment type="subunit">
    <text evidence="6">Component of the Mediator complex.</text>
</comment>
<dbReference type="Pfam" id="PF08612">
    <property type="entry name" value="Med20"/>
    <property type="match status" value="1"/>
</dbReference>
<evidence type="ECO:0000256" key="1">
    <source>
        <dbReference type="ARBA" id="ARBA00004123"/>
    </source>
</evidence>
<evidence type="ECO:0000256" key="2">
    <source>
        <dbReference type="ARBA" id="ARBA00010743"/>
    </source>
</evidence>
<dbReference type="PANTHER" id="PTHR12465">
    <property type="entry name" value="UBIQUITIN SPECIFIC PROTEASE HOMOLOG 49"/>
    <property type="match status" value="1"/>
</dbReference>
<dbReference type="OMA" id="NDIYEPM"/>
<keyword evidence="8" id="KW-1185">Reference proteome</keyword>
<dbReference type="EnsemblMetazoa" id="XM_030985802">
    <property type="protein sequence ID" value="XP_030841662"/>
    <property type="gene ID" value="LOC115924082"/>
</dbReference>
<keyword evidence="6" id="KW-0805">Transcription regulation</keyword>
<name>A0A7M7NW88_STRPU</name>
<comment type="function">
    <text evidence="6">Component of the Mediator complex, a coactivator involved in the regulated transcription of nearly all RNA polymerase II-dependent genes. Mediator functions as a bridge to convey information from gene-specific regulatory proteins to the basal RNA polymerase II transcription machinery. Mediator is recruited to promoters by direct interactions with regulatory proteins and serves as a scaffold for the assembly of a functional preinitiation complex with RNA polymerase II and the general transcription factors.</text>
</comment>
<protein>
    <recommendedName>
        <fullName evidence="3 6">Mediator of RNA polymerase II transcription subunit 20</fullName>
    </recommendedName>
    <alternativeName>
        <fullName evidence="5 6">Mediator complex subunit 20</fullName>
    </alternativeName>
</protein>
<accession>A0A7M7NW88</accession>
<dbReference type="PANTHER" id="PTHR12465:SF0">
    <property type="entry name" value="MEDIATOR OF RNA POLYMERASE II TRANSCRIPTION SUBUNIT 20"/>
    <property type="match status" value="1"/>
</dbReference>
<dbReference type="AlphaFoldDB" id="A0A7M7NW88"/>
<evidence type="ECO:0000256" key="6">
    <source>
        <dbReference type="RuleBase" id="RU364152"/>
    </source>
</evidence>
<reference evidence="8" key="1">
    <citation type="submission" date="2015-02" db="EMBL/GenBank/DDBJ databases">
        <title>Genome sequencing for Strongylocentrotus purpuratus.</title>
        <authorList>
            <person name="Murali S."/>
            <person name="Liu Y."/>
            <person name="Vee V."/>
            <person name="English A."/>
            <person name="Wang M."/>
            <person name="Skinner E."/>
            <person name="Han Y."/>
            <person name="Muzny D.M."/>
            <person name="Worley K.C."/>
            <person name="Gibbs R.A."/>
        </authorList>
    </citation>
    <scope>NUCLEOTIDE SEQUENCE</scope>
</reference>
<evidence type="ECO:0000256" key="5">
    <source>
        <dbReference type="ARBA" id="ARBA00031954"/>
    </source>
</evidence>
<dbReference type="GO" id="GO:0016592">
    <property type="term" value="C:mediator complex"/>
    <property type="evidence" value="ECO:0000318"/>
    <property type="project" value="GO_Central"/>
</dbReference>